<dbReference type="EMBL" id="VSSQ01032858">
    <property type="protein sequence ID" value="MPM84264.1"/>
    <property type="molecule type" value="Genomic_DNA"/>
</dbReference>
<comment type="caution">
    <text evidence="1">The sequence shown here is derived from an EMBL/GenBank/DDBJ whole genome shotgun (WGS) entry which is preliminary data.</text>
</comment>
<sequence length="123" mass="14493">MAAEQKGPESVPSRIFPQMPSQKLPNLAVTSDNYFYNVEAIKQEIADHTPEDPRRLQDNMNFVYHKWNETDEFGQQYFAENRHDLEKLILYCQEQGWRPVLLTLPISQILLDGLQDDYMDVYL</sequence>
<dbReference type="AlphaFoldDB" id="A0A645D4L9"/>
<gene>
    <name evidence="1" type="ORF">SDC9_131335</name>
</gene>
<name>A0A645D4L9_9ZZZZ</name>
<accession>A0A645D4L9</accession>
<proteinExistence type="predicted"/>
<organism evidence="1">
    <name type="scientific">bioreactor metagenome</name>
    <dbReference type="NCBI Taxonomy" id="1076179"/>
    <lineage>
        <taxon>unclassified sequences</taxon>
        <taxon>metagenomes</taxon>
        <taxon>ecological metagenomes</taxon>
    </lineage>
</organism>
<evidence type="ECO:0000313" key="1">
    <source>
        <dbReference type="EMBL" id="MPM84264.1"/>
    </source>
</evidence>
<reference evidence="1" key="1">
    <citation type="submission" date="2019-08" db="EMBL/GenBank/DDBJ databases">
        <authorList>
            <person name="Kucharzyk K."/>
            <person name="Murdoch R.W."/>
            <person name="Higgins S."/>
            <person name="Loffler F."/>
        </authorList>
    </citation>
    <scope>NUCLEOTIDE SEQUENCE</scope>
</reference>
<protein>
    <submittedName>
        <fullName evidence="1">Uncharacterized protein</fullName>
    </submittedName>
</protein>